<reference evidence="2" key="1">
    <citation type="journal article" date="2018" name="Nat. Microbiol.">
        <title>Leveraging single-cell genomics to expand the fungal tree of life.</title>
        <authorList>
            <person name="Ahrendt S.R."/>
            <person name="Quandt C.A."/>
            <person name="Ciobanu D."/>
            <person name="Clum A."/>
            <person name="Salamov A."/>
            <person name="Andreopoulos B."/>
            <person name="Cheng J.F."/>
            <person name="Woyke T."/>
            <person name="Pelin A."/>
            <person name="Henrissat B."/>
            <person name="Reynolds N.K."/>
            <person name="Benny G.L."/>
            <person name="Smith M.E."/>
            <person name="James T.Y."/>
            <person name="Grigoriev I.V."/>
        </authorList>
    </citation>
    <scope>NUCLEOTIDE SEQUENCE [LARGE SCALE GENOMIC DNA]</scope>
    <source>
        <strain evidence="2">Baker2002</strain>
    </source>
</reference>
<name>A0A4P9ZFB2_9ASCO</name>
<keyword evidence="2" id="KW-1185">Reference proteome</keyword>
<protein>
    <submittedName>
        <fullName evidence="1">Uncharacterized protein</fullName>
    </submittedName>
</protein>
<evidence type="ECO:0000313" key="2">
    <source>
        <dbReference type="Proteomes" id="UP000268321"/>
    </source>
</evidence>
<proteinExistence type="predicted"/>
<gene>
    <name evidence="1" type="ORF">METBISCDRAFT_30034</name>
</gene>
<dbReference type="OrthoDB" id="4091342at2759"/>
<organism evidence="1 2">
    <name type="scientific">Metschnikowia bicuspidata</name>
    <dbReference type="NCBI Taxonomy" id="27322"/>
    <lineage>
        <taxon>Eukaryota</taxon>
        <taxon>Fungi</taxon>
        <taxon>Dikarya</taxon>
        <taxon>Ascomycota</taxon>
        <taxon>Saccharomycotina</taxon>
        <taxon>Pichiomycetes</taxon>
        <taxon>Metschnikowiaceae</taxon>
        <taxon>Metschnikowia</taxon>
    </lineage>
</organism>
<accession>A0A4P9ZFB2</accession>
<dbReference type="EMBL" id="ML004438">
    <property type="protein sequence ID" value="RKP31727.1"/>
    <property type="molecule type" value="Genomic_DNA"/>
</dbReference>
<dbReference type="Proteomes" id="UP000268321">
    <property type="component" value="Unassembled WGS sequence"/>
</dbReference>
<dbReference type="AlphaFoldDB" id="A0A4P9ZFB2"/>
<sequence length="565" mass="64810">MSPELAPSVRCRLFIRKRAQLETLSVPHFSHENAVHVLVKDLASLWNFPSSYQVVAHLRRSGVPKTELVRITDRALNAQLFAKGLILECDFATTLFYIELLRLVSILADTSVLLQSFRLDEFPLGIVPDKTLEKLVPSISHVFPDYGEVAKTVLLSHASFLALDPLTKLLVSKHAGTYRKHYGTALTVTERELLLRENNYSLYEPAQDGVDVSTDPLKIKKIPGEKSVANLDPNLLDVTKNILPACGLIPKFNVASLCRVPTYYVTTNQMEIKQQNPLQNPADRHLKDLRLTFADPGGAPNQINLLIPVGNQEPFLYKYYYYKHHRGLGTGVYKDAALTSMINKIRTVEDPPGTRRPSHLPAYRVMKREPRPKQPLKGLLHPYYSKENVEVLVQRQRVFTEDFTNMEMLHNTNTFNILVNSYRDVSNETWRLFYQFKNLDFEKLYLIQQTELRRRRKAELAAIHAEMQLRSDVPLPPPPELTKILQLDLTSRFTLPTSYPEVVQTLPVHLREDPQDPRTHIAKPIRYVITTANRATPEVLHQLEVVKLPNSNSLAWENLRKYRRP</sequence>
<evidence type="ECO:0000313" key="1">
    <source>
        <dbReference type="EMBL" id="RKP31727.1"/>
    </source>
</evidence>